<dbReference type="EMBL" id="JBFXLU010000611">
    <property type="protein sequence ID" value="KAL2823854.1"/>
    <property type="molecule type" value="Genomic_DNA"/>
</dbReference>
<comment type="caution">
    <text evidence="1">The sequence shown here is derived from an EMBL/GenBank/DDBJ whole genome shotgun (WGS) entry which is preliminary data.</text>
</comment>
<protein>
    <submittedName>
        <fullName evidence="1">Uncharacterized protein</fullName>
    </submittedName>
</protein>
<reference evidence="1 2" key="1">
    <citation type="submission" date="2024-07" db="EMBL/GenBank/DDBJ databases">
        <title>Section-level genome sequencing and comparative genomics of Aspergillus sections Usti and Cavernicolus.</title>
        <authorList>
            <consortium name="Lawrence Berkeley National Laboratory"/>
            <person name="Nybo J.L."/>
            <person name="Vesth T.C."/>
            <person name="Theobald S."/>
            <person name="Frisvad J.C."/>
            <person name="Larsen T.O."/>
            <person name="Kjaerboelling I."/>
            <person name="Rothschild-Mancinelli K."/>
            <person name="Lyhne E.K."/>
            <person name="Kogle M.E."/>
            <person name="Barry K."/>
            <person name="Clum A."/>
            <person name="Na H."/>
            <person name="Ledsgaard L."/>
            <person name="Lin J."/>
            <person name="Lipzen A."/>
            <person name="Kuo A."/>
            <person name="Riley R."/>
            <person name="Mondo S."/>
            <person name="Labutti K."/>
            <person name="Haridas S."/>
            <person name="Pangalinan J."/>
            <person name="Salamov A.A."/>
            <person name="Simmons B.A."/>
            <person name="Magnuson J.K."/>
            <person name="Chen J."/>
            <person name="Drula E."/>
            <person name="Henrissat B."/>
            <person name="Wiebenga A."/>
            <person name="Lubbers R.J."/>
            <person name="Gomes A.C."/>
            <person name="Makela M.R."/>
            <person name="Stajich J."/>
            <person name="Grigoriev I.V."/>
            <person name="Mortensen U.H."/>
            <person name="De Vries R.P."/>
            <person name="Baker S.E."/>
            <person name="Andersen M.R."/>
        </authorList>
    </citation>
    <scope>NUCLEOTIDE SEQUENCE [LARGE SCALE GENOMIC DNA]</scope>
    <source>
        <strain evidence="1 2">CBS 123904</strain>
    </source>
</reference>
<gene>
    <name evidence="1" type="ORF">BJY01DRAFT_230607</name>
</gene>
<evidence type="ECO:0000313" key="2">
    <source>
        <dbReference type="Proteomes" id="UP001610446"/>
    </source>
</evidence>
<accession>A0ABR4I7X4</accession>
<keyword evidence="2" id="KW-1185">Reference proteome</keyword>
<name>A0ABR4I7X4_9EURO</name>
<sequence>MYSGSGNVGMEQVHGIRMLMIWNISGLLIVHRTFWVNSTYYSVLIQVSFGKMDTSSRY</sequence>
<proteinExistence type="predicted"/>
<evidence type="ECO:0000313" key="1">
    <source>
        <dbReference type="EMBL" id="KAL2823854.1"/>
    </source>
</evidence>
<dbReference type="Proteomes" id="UP001610446">
    <property type="component" value="Unassembled WGS sequence"/>
</dbReference>
<organism evidence="1 2">
    <name type="scientific">Aspergillus pseudoustus</name>
    <dbReference type="NCBI Taxonomy" id="1810923"/>
    <lineage>
        <taxon>Eukaryota</taxon>
        <taxon>Fungi</taxon>
        <taxon>Dikarya</taxon>
        <taxon>Ascomycota</taxon>
        <taxon>Pezizomycotina</taxon>
        <taxon>Eurotiomycetes</taxon>
        <taxon>Eurotiomycetidae</taxon>
        <taxon>Eurotiales</taxon>
        <taxon>Aspergillaceae</taxon>
        <taxon>Aspergillus</taxon>
        <taxon>Aspergillus subgen. Nidulantes</taxon>
    </lineage>
</organism>